<dbReference type="OrthoDB" id="5099901at2"/>
<gene>
    <name evidence="3" type="ORF">SAMN06296378_0212</name>
</gene>
<keyword evidence="4" id="KW-1185">Reference proteome</keyword>
<dbReference type="InterPro" id="IPR032109">
    <property type="entry name" value="Big_3_5"/>
</dbReference>
<feature type="domain" description="Bacterial Ig-like" evidence="2">
    <location>
        <begin position="182"/>
        <end position="267"/>
    </location>
</feature>
<dbReference type="EMBL" id="OCST01000001">
    <property type="protein sequence ID" value="SOE47353.1"/>
    <property type="molecule type" value="Genomic_DNA"/>
</dbReference>
<dbReference type="GO" id="GO:0005975">
    <property type="term" value="P:carbohydrate metabolic process"/>
    <property type="evidence" value="ECO:0007669"/>
    <property type="project" value="UniProtKB-ARBA"/>
</dbReference>
<dbReference type="Pfam" id="PF16640">
    <property type="entry name" value="Big_3_5"/>
    <property type="match status" value="1"/>
</dbReference>
<dbReference type="InterPro" id="IPR013783">
    <property type="entry name" value="Ig-like_fold"/>
</dbReference>
<reference evidence="3 4" key="1">
    <citation type="submission" date="2017-09" db="EMBL/GenBank/DDBJ databases">
        <authorList>
            <person name="Ehlers B."/>
            <person name="Leendertz F.H."/>
        </authorList>
    </citation>
    <scope>NUCLEOTIDE SEQUENCE [LARGE SCALE GENOMIC DNA]</scope>
    <source>
        <strain evidence="3 4">CGMCC 1.05381</strain>
    </source>
</reference>
<protein>
    <submittedName>
        <fullName evidence="3">Ig-like domain (Group 3)</fullName>
    </submittedName>
</protein>
<sequence length="425" mass="41980">MNISKKIAAIAVAAALTVGGLSATQSASAAEIPGTLTVTPTSGNVSDTYLFNSIALDIGAVAPYNVLAGTFAYQNGVEMGSLANARNAGNVPSTAGTSGLNGSAAFHDRSISPTNNFVSNKQLTALVTPLVTGNWELRWYYFASTTAPNRTTDPYVKLNMTFDSTTGAWAVYSAPAAAVASTTSLTAQATGSAVTLKATVAPAAAVGTVSFSEGSTVVAANVAVSGGVATANLPAVTDGPHSYTATFTPTNAANFTASTSTAASVYVGAIVQSTNVTTSVAAGAGGGVLTLTGVPASVALGAATLNAGTLNASGTLNAVVTDSRQLDFPAWSLTGQIADFKSGTKVLSGKYLGWTPSVTGAPNSVAGAVVLPAPGSVSGLTTVSTLATGAPNNVEVSNVSALLQLKAPKNTPAGDYSAVLTLTLI</sequence>
<evidence type="ECO:0000256" key="1">
    <source>
        <dbReference type="SAM" id="SignalP"/>
    </source>
</evidence>
<organism evidence="3 4">
    <name type="scientific">Salinibacterium xinjiangense</name>
    <dbReference type="NCBI Taxonomy" id="386302"/>
    <lineage>
        <taxon>Bacteria</taxon>
        <taxon>Bacillati</taxon>
        <taxon>Actinomycetota</taxon>
        <taxon>Actinomycetes</taxon>
        <taxon>Micrococcales</taxon>
        <taxon>Microbacteriaceae</taxon>
        <taxon>Salinibacterium</taxon>
    </lineage>
</organism>
<accession>A0A2C8YAT8</accession>
<feature type="chain" id="PRO_5012406344" evidence="1">
    <location>
        <begin position="30"/>
        <end position="425"/>
    </location>
</feature>
<name>A0A2C8YAT8_9MICO</name>
<dbReference type="Proteomes" id="UP000219440">
    <property type="component" value="Unassembled WGS sequence"/>
</dbReference>
<dbReference type="AlphaFoldDB" id="A0A2C8YAT8"/>
<evidence type="ECO:0000313" key="3">
    <source>
        <dbReference type="EMBL" id="SOE47353.1"/>
    </source>
</evidence>
<dbReference type="RefSeq" id="WP_097059398.1">
    <property type="nucleotide sequence ID" value="NZ_BMLC01000002.1"/>
</dbReference>
<evidence type="ECO:0000259" key="2">
    <source>
        <dbReference type="Pfam" id="PF16640"/>
    </source>
</evidence>
<dbReference type="Gene3D" id="2.60.40.10">
    <property type="entry name" value="Immunoglobulins"/>
    <property type="match status" value="1"/>
</dbReference>
<feature type="signal peptide" evidence="1">
    <location>
        <begin position="1"/>
        <end position="29"/>
    </location>
</feature>
<keyword evidence="1" id="KW-0732">Signal</keyword>
<evidence type="ECO:0000313" key="4">
    <source>
        <dbReference type="Proteomes" id="UP000219440"/>
    </source>
</evidence>
<proteinExistence type="predicted"/>